<evidence type="ECO:0000256" key="5">
    <source>
        <dbReference type="ARBA" id="ARBA00022801"/>
    </source>
</evidence>
<organism evidence="9 10">
    <name type="scientific">Tetrapyrgos nigripes</name>
    <dbReference type="NCBI Taxonomy" id="182062"/>
    <lineage>
        <taxon>Eukaryota</taxon>
        <taxon>Fungi</taxon>
        <taxon>Dikarya</taxon>
        <taxon>Basidiomycota</taxon>
        <taxon>Agaricomycotina</taxon>
        <taxon>Agaricomycetes</taxon>
        <taxon>Agaricomycetidae</taxon>
        <taxon>Agaricales</taxon>
        <taxon>Marasmiineae</taxon>
        <taxon>Marasmiaceae</taxon>
        <taxon>Tetrapyrgos</taxon>
    </lineage>
</organism>
<evidence type="ECO:0000256" key="1">
    <source>
        <dbReference type="ARBA" id="ARBA00001947"/>
    </source>
</evidence>
<comment type="similarity">
    <text evidence="2">Belongs to the peptidase M28 family. M28B subfamily.</text>
</comment>
<keyword evidence="4 7" id="KW-0479">Metal-binding</keyword>
<dbReference type="EC" id="3.4.-.-" evidence="7"/>
<dbReference type="SUPFAM" id="SSF53187">
    <property type="entry name" value="Zn-dependent exopeptidases"/>
    <property type="match status" value="1"/>
</dbReference>
<gene>
    <name evidence="9" type="ORF">D9758_004834</name>
</gene>
<dbReference type="PANTHER" id="PTHR12147:SF26">
    <property type="entry name" value="PEPTIDASE M28 DOMAIN-CONTAINING PROTEIN"/>
    <property type="match status" value="1"/>
</dbReference>
<dbReference type="Pfam" id="PF04389">
    <property type="entry name" value="Peptidase_M28"/>
    <property type="match status" value="1"/>
</dbReference>
<protein>
    <recommendedName>
        <fullName evidence="7">Peptide hydrolase</fullName>
        <ecNumber evidence="7">3.4.-.-</ecNumber>
    </recommendedName>
</protein>
<dbReference type="Proteomes" id="UP000559256">
    <property type="component" value="Unassembled WGS sequence"/>
</dbReference>
<reference evidence="9 10" key="1">
    <citation type="journal article" date="2020" name="ISME J.">
        <title>Uncovering the hidden diversity of litter-decomposition mechanisms in mushroom-forming fungi.</title>
        <authorList>
            <person name="Floudas D."/>
            <person name="Bentzer J."/>
            <person name="Ahren D."/>
            <person name="Johansson T."/>
            <person name="Persson P."/>
            <person name="Tunlid A."/>
        </authorList>
    </citation>
    <scope>NUCLEOTIDE SEQUENCE [LARGE SCALE GENOMIC DNA]</scope>
    <source>
        <strain evidence="9 10">CBS 291.85</strain>
    </source>
</reference>
<dbReference type="GO" id="GO:0008235">
    <property type="term" value="F:metalloexopeptidase activity"/>
    <property type="evidence" value="ECO:0007669"/>
    <property type="project" value="InterPro"/>
</dbReference>
<dbReference type="PANTHER" id="PTHR12147">
    <property type="entry name" value="METALLOPEPTIDASE M28 FAMILY MEMBER"/>
    <property type="match status" value="1"/>
</dbReference>
<comment type="cofactor">
    <cofactor evidence="1">
        <name>Zn(2+)</name>
        <dbReference type="ChEBI" id="CHEBI:29105"/>
    </cofactor>
</comment>
<evidence type="ECO:0000256" key="7">
    <source>
        <dbReference type="RuleBase" id="RU361240"/>
    </source>
</evidence>
<evidence type="ECO:0000256" key="3">
    <source>
        <dbReference type="ARBA" id="ARBA00022670"/>
    </source>
</evidence>
<evidence type="ECO:0000313" key="9">
    <source>
        <dbReference type="EMBL" id="KAF5358986.1"/>
    </source>
</evidence>
<name>A0A8H5LIV8_9AGAR</name>
<dbReference type="EMBL" id="JAACJM010000047">
    <property type="protein sequence ID" value="KAF5358986.1"/>
    <property type="molecule type" value="Genomic_DNA"/>
</dbReference>
<dbReference type="Gene3D" id="3.40.630.10">
    <property type="entry name" value="Zn peptidases"/>
    <property type="match status" value="1"/>
</dbReference>
<keyword evidence="6 7" id="KW-0862">Zinc</keyword>
<dbReference type="InterPro" id="IPR007484">
    <property type="entry name" value="Peptidase_M28"/>
</dbReference>
<sequence length="454" mass="49321">MTNALNSLLVTPFHPSLFTENCISSNFYGNFLDGQTVQSVVIADENCISSWSSRTLASSASISPITQDFQQLVWVEEKAVDPSLKAQIPPEASDPPGQQILNSLESNRYEILYRTPTAALVSMQNDAAYRLDTILPRFWKPTVLPASPVNYIPVPDAAVEPVRKVLSSLKFDPVVDALVKNISIPQMKNDIRFLTGEDGQSGIVSRHSFSSGALVAANWLKERFEDTGATCELKPFLQGFAPNVRCQYASVVNTTGTVIISAHYDSRGSWGLPSAPGGDDDGSGTTALLSIARTIGRTGVKFHQNVQLVAFAGEEQGLVGSRYYSKDLRAANANITLMIQADMLAYHKEGEPAQLGLPERIGTPEVAQLVGNISALYSPELEVGFTPACCSDHQSMHEQGYPATQVFERAGPIVDPMYHNSGDLSGREGYDFEQLKSIAKVQLATLLHFAGYEL</sequence>
<dbReference type="GO" id="GO:0006508">
    <property type="term" value="P:proteolysis"/>
    <property type="evidence" value="ECO:0007669"/>
    <property type="project" value="UniProtKB-KW"/>
</dbReference>
<dbReference type="GO" id="GO:0046872">
    <property type="term" value="F:metal ion binding"/>
    <property type="evidence" value="ECO:0007669"/>
    <property type="project" value="UniProtKB-KW"/>
</dbReference>
<evidence type="ECO:0000256" key="2">
    <source>
        <dbReference type="ARBA" id="ARBA00005634"/>
    </source>
</evidence>
<comment type="caution">
    <text evidence="9">The sequence shown here is derived from an EMBL/GenBank/DDBJ whole genome shotgun (WGS) entry which is preliminary data.</text>
</comment>
<evidence type="ECO:0000256" key="4">
    <source>
        <dbReference type="ARBA" id="ARBA00022723"/>
    </source>
</evidence>
<dbReference type="AlphaFoldDB" id="A0A8H5LIV8"/>
<keyword evidence="10" id="KW-1185">Reference proteome</keyword>
<evidence type="ECO:0000256" key="6">
    <source>
        <dbReference type="ARBA" id="ARBA00022833"/>
    </source>
</evidence>
<keyword evidence="3 7" id="KW-0645">Protease</keyword>
<dbReference type="OrthoDB" id="10013407at2759"/>
<proteinExistence type="inferred from homology"/>
<feature type="domain" description="Peptidase M28" evidence="8">
    <location>
        <begin position="255"/>
        <end position="424"/>
    </location>
</feature>
<dbReference type="InterPro" id="IPR045175">
    <property type="entry name" value="M28_fam"/>
</dbReference>
<keyword evidence="5 7" id="KW-0378">Hydrolase</keyword>
<evidence type="ECO:0000259" key="8">
    <source>
        <dbReference type="Pfam" id="PF04389"/>
    </source>
</evidence>
<accession>A0A8H5LIV8</accession>
<evidence type="ECO:0000313" key="10">
    <source>
        <dbReference type="Proteomes" id="UP000559256"/>
    </source>
</evidence>